<gene>
    <name evidence="1" type="ORF">KIN20_035835</name>
</gene>
<dbReference type="EMBL" id="JAHQIW010007287">
    <property type="protein sequence ID" value="KAJ1373439.1"/>
    <property type="molecule type" value="Genomic_DNA"/>
</dbReference>
<protein>
    <submittedName>
        <fullName evidence="1">Uncharacterized protein</fullName>
    </submittedName>
</protein>
<organism evidence="1 2">
    <name type="scientific">Parelaphostrongylus tenuis</name>
    <name type="common">Meningeal worm</name>
    <dbReference type="NCBI Taxonomy" id="148309"/>
    <lineage>
        <taxon>Eukaryota</taxon>
        <taxon>Metazoa</taxon>
        <taxon>Ecdysozoa</taxon>
        <taxon>Nematoda</taxon>
        <taxon>Chromadorea</taxon>
        <taxon>Rhabditida</taxon>
        <taxon>Rhabditina</taxon>
        <taxon>Rhabditomorpha</taxon>
        <taxon>Strongyloidea</taxon>
        <taxon>Metastrongylidae</taxon>
        <taxon>Parelaphostrongylus</taxon>
    </lineage>
</organism>
<evidence type="ECO:0000313" key="1">
    <source>
        <dbReference type="EMBL" id="KAJ1373439.1"/>
    </source>
</evidence>
<dbReference type="InterPro" id="IPR029063">
    <property type="entry name" value="SAM-dependent_MTases_sf"/>
</dbReference>
<sequence length="80" mass="9336">MLPFLIDPWRHPRRAVQKSYLSDVESMMEVRQVKTVEESTSSTLNLVPYYLHTISQDKLKFGMANKGIVYVNTAIYLRET</sequence>
<dbReference type="Proteomes" id="UP001196413">
    <property type="component" value="Unassembled WGS sequence"/>
</dbReference>
<proteinExistence type="predicted"/>
<keyword evidence="2" id="KW-1185">Reference proteome</keyword>
<name>A0AAD5RF81_PARTN</name>
<comment type="caution">
    <text evidence="1">The sequence shown here is derived from an EMBL/GenBank/DDBJ whole genome shotgun (WGS) entry which is preliminary data.</text>
</comment>
<dbReference type="SUPFAM" id="SSF53335">
    <property type="entry name" value="S-adenosyl-L-methionine-dependent methyltransferases"/>
    <property type="match status" value="1"/>
</dbReference>
<accession>A0AAD5RF81</accession>
<dbReference type="AlphaFoldDB" id="A0AAD5RF81"/>
<reference evidence="1" key="1">
    <citation type="submission" date="2021-06" db="EMBL/GenBank/DDBJ databases">
        <title>Parelaphostrongylus tenuis whole genome reference sequence.</title>
        <authorList>
            <person name="Garwood T.J."/>
            <person name="Larsen P.A."/>
            <person name="Fountain-Jones N.M."/>
            <person name="Garbe J.R."/>
            <person name="Macchietto M.G."/>
            <person name="Kania S.A."/>
            <person name="Gerhold R.W."/>
            <person name="Richards J.E."/>
            <person name="Wolf T.M."/>
        </authorList>
    </citation>
    <scope>NUCLEOTIDE SEQUENCE</scope>
    <source>
        <strain evidence="1">MNPRO001-30</strain>
        <tissue evidence="1">Meninges</tissue>
    </source>
</reference>
<evidence type="ECO:0000313" key="2">
    <source>
        <dbReference type="Proteomes" id="UP001196413"/>
    </source>
</evidence>